<feature type="repeat" description="ANK" evidence="2">
    <location>
        <begin position="852"/>
        <end position="884"/>
    </location>
</feature>
<reference evidence="6 7" key="1">
    <citation type="submission" date="2018-02" db="EMBL/GenBank/DDBJ databases">
        <title>The genomes of Aspergillus section Nigri reveals drivers in fungal speciation.</title>
        <authorList>
            <consortium name="DOE Joint Genome Institute"/>
            <person name="Vesth T.C."/>
            <person name="Nybo J."/>
            <person name="Theobald S."/>
            <person name="Brandl J."/>
            <person name="Frisvad J.C."/>
            <person name="Nielsen K.F."/>
            <person name="Lyhne E.K."/>
            <person name="Kogle M.E."/>
            <person name="Kuo A."/>
            <person name="Riley R."/>
            <person name="Clum A."/>
            <person name="Nolan M."/>
            <person name="Lipzen A."/>
            <person name="Salamov A."/>
            <person name="Henrissat B."/>
            <person name="Wiebenga A."/>
            <person name="De vries R.P."/>
            <person name="Grigoriev I.V."/>
            <person name="Mortensen U.H."/>
            <person name="Andersen M.R."/>
            <person name="Baker S.E."/>
        </authorList>
    </citation>
    <scope>NUCLEOTIDE SEQUENCE [LARGE SCALE GENOMIC DNA]</scope>
    <source>
        <strain evidence="6 7">CBS 121593</strain>
    </source>
</reference>
<dbReference type="InterPro" id="IPR002110">
    <property type="entry name" value="Ankyrin_rpt"/>
</dbReference>
<dbReference type="InterPro" id="IPR054471">
    <property type="entry name" value="GPIID_WHD"/>
</dbReference>
<dbReference type="PANTHER" id="PTHR46082:SF11">
    <property type="entry name" value="AAA+ ATPASE DOMAIN-CONTAINING PROTEIN-RELATED"/>
    <property type="match status" value="1"/>
</dbReference>
<dbReference type="Pfam" id="PF22939">
    <property type="entry name" value="WHD_GPIID"/>
    <property type="match status" value="1"/>
</dbReference>
<dbReference type="EMBL" id="KZ824426">
    <property type="protein sequence ID" value="RAL03724.1"/>
    <property type="molecule type" value="Genomic_DNA"/>
</dbReference>
<dbReference type="Proteomes" id="UP000249402">
    <property type="component" value="Unassembled WGS sequence"/>
</dbReference>
<dbReference type="STRING" id="1448316.A0A395HBY2"/>
<evidence type="ECO:0000259" key="5">
    <source>
        <dbReference type="Pfam" id="PF24883"/>
    </source>
</evidence>
<dbReference type="GO" id="GO:0003824">
    <property type="term" value="F:catalytic activity"/>
    <property type="evidence" value="ECO:0007669"/>
    <property type="project" value="InterPro"/>
</dbReference>
<evidence type="ECO:0000259" key="3">
    <source>
        <dbReference type="Pfam" id="PF01048"/>
    </source>
</evidence>
<dbReference type="SMART" id="SM00248">
    <property type="entry name" value="ANK"/>
    <property type="match status" value="12"/>
</dbReference>
<dbReference type="Gene3D" id="3.40.50.300">
    <property type="entry name" value="P-loop containing nucleotide triphosphate hydrolases"/>
    <property type="match status" value="1"/>
</dbReference>
<dbReference type="VEuPathDB" id="FungiDB:BO80DRAFT_400802"/>
<gene>
    <name evidence="6" type="ORF">BO80DRAFT_400802</name>
</gene>
<dbReference type="InterPro" id="IPR000845">
    <property type="entry name" value="Nucleoside_phosphorylase_d"/>
</dbReference>
<dbReference type="PANTHER" id="PTHR46082">
    <property type="entry name" value="ATP/GTP-BINDING PROTEIN-RELATED"/>
    <property type="match status" value="1"/>
</dbReference>
<dbReference type="PROSITE" id="PS50088">
    <property type="entry name" value="ANK_REPEAT"/>
    <property type="match status" value="3"/>
</dbReference>
<accession>A0A395HBY2</accession>
<dbReference type="Gene3D" id="1.25.40.20">
    <property type="entry name" value="Ankyrin repeat-containing domain"/>
    <property type="match status" value="4"/>
</dbReference>
<feature type="domain" description="Nephrocystin 3-like N-terminal" evidence="5">
    <location>
        <begin position="356"/>
        <end position="536"/>
    </location>
</feature>
<dbReference type="InterPro" id="IPR056884">
    <property type="entry name" value="NPHP3-like_N"/>
</dbReference>
<dbReference type="InterPro" id="IPR036770">
    <property type="entry name" value="Ankyrin_rpt-contain_sf"/>
</dbReference>
<keyword evidence="1" id="KW-0677">Repeat</keyword>
<evidence type="ECO:0000256" key="1">
    <source>
        <dbReference type="ARBA" id="ARBA00022737"/>
    </source>
</evidence>
<evidence type="ECO:0000313" key="6">
    <source>
        <dbReference type="EMBL" id="RAL03724.1"/>
    </source>
</evidence>
<proteinExistence type="predicted"/>
<dbReference type="InterPro" id="IPR027417">
    <property type="entry name" value="P-loop_NTPase"/>
</dbReference>
<dbReference type="Pfam" id="PF12796">
    <property type="entry name" value="Ank_2"/>
    <property type="match status" value="1"/>
</dbReference>
<evidence type="ECO:0000256" key="2">
    <source>
        <dbReference type="PROSITE-ProRule" id="PRU00023"/>
    </source>
</evidence>
<feature type="domain" description="Nucleoside phosphorylase" evidence="3">
    <location>
        <begin position="11"/>
        <end position="298"/>
    </location>
</feature>
<feature type="domain" description="GPI inositol-deacylase winged helix" evidence="4">
    <location>
        <begin position="654"/>
        <end position="726"/>
    </location>
</feature>
<organism evidence="6 7">
    <name type="scientific">Aspergillus ibericus CBS 121593</name>
    <dbReference type="NCBI Taxonomy" id="1448316"/>
    <lineage>
        <taxon>Eukaryota</taxon>
        <taxon>Fungi</taxon>
        <taxon>Dikarya</taxon>
        <taxon>Ascomycota</taxon>
        <taxon>Pezizomycotina</taxon>
        <taxon>Eurotiomycetes</taxon>
        <taxon>Eurotiomycetidae</taxon>
        <taxon>Eurotiales</taxon>
        <taxon>Aspergillaceae</taxon>
        <taxon>Aspergillus</taxon>
        <taxon>Aspergillus subgen. Circumdati</taxon>
    </lineage>
</organism>
<sequence>MTRLTVDDYTVAWICALPLEAVAARAMLDRTHDPPRRPNDSNAYDFGELNGHYIAIAYLPDGVYGTVSAATVASRMHLTFHRLQFALMVGIGGGVPSKIHDIRLGDIVVGKPGKNHGGVVQYDYGKAVQGGQFEQTGFLNQPPQTLLTHMSQLESKQLTGRDNAISNLVSAAGEHSRDIKATFSAPAQATDLLFHPFYHHADKTASCERCDKERSVDREPRATSAPRVHYGLIASGNQVMKDSEARDRLAERHEILCFEMEASGLVNELPTLVIRGICDYCDSHKNDEWQGYAALAAAAYAKKLLSIIPPEEGTVRQGQGIQFTEEEQACLAKLFVTEPEEKMNSLKRGTGDRTPGTCSWFLETTELKSWFRQKKSVDDLERNILWVYGNPGIGKSTMAMTLSQEIPTKSSFADGDNILSIVFCEADSEHRTGATSILRGLIYQIVDQYPAFMKVIMSKYKTRGEGFFASFDALWALLMGMGRAIRGPEIYCIIDALDECEPQSQKMLLDQIVQLFSRPVMPGSEPFRLHMLIISRPSPEIRSCLSVFKCVNLGLSNELKSDLRAMIEDTVKDLARRNNYPPPVAREVSHIFEDKAEGTFLWVGIAYKEMKSVPSRNAVRELRAFPRGLYSLYRKLLDAATAIATACSPDDYRAIRKIMEIVAFARRPLTLAEIAEACRLYLDLDLESRLQFTKEVIDLCHFLVVVDKGQVRMLHRSVHEFLMLEIQDIDPARSNSALSHRCIEVVLQYCGPDINPSVLEPDHSFLAYSVLHWPKHAALGQSEFTLPSEQKNFFKDRLGTWKWWLDRYNYLTRGTWNNLGMNSSAIHVAARWGIIPLISFLLPDNLEVKDEQGRTPLLIAAEYSQLEAIHLLVGSGARADILNNELQSVLHILCSIADYTDSKVTKYLLDQGVSPYDCDENNLTPFFYAVGNLNEGLVQTFLQNGFDVATQVQRRLWPGRTTISPIIYADPGEAGRETIESSLTALHFSALNGCSQMTAFLMQHGADPNARSQLGDTPLHLAIRSKLLGGECHDAWTSSRYAIEFLTETVTEFGSEEFSEITKTIDQARISIVETLVKSQTTDINIANAFGDYAQHVIEFRKHYAWSILSKLIENGADISRLNGSRQTCLHLASKAGNLEVVRRLVDEEGQDILLEDINRLSPFHYALKEGYYEVLHYMSQACGQALSGVWNTLDRHGRTPLHHHVSSVFAYIDVVDFLIQAGCDVNQPDEAGNSSLGLYVGSFRLEVDTEMFFHLVQKGADPLWVDGRRQTMAHLLMQQSGAHKEILEELLNRGLDPAAQEVKGKTFMHNGAIHGVFTEELVEFLRCKGVLDLQTKDSTGKTPLDYAQEKVHREFPDDTLTHLDPKWEKSFNALTAVTRTGM</sequence>
<dbReference type="InterPro" id="IPR035994">
    <property type="entry name" value="Nucleoside_phosphorylase_sf"/>
</dbReference>
<evidence type="ECO:0000259" key="4">
    <source>
        <dbReference type="Pfam" id="PF22939"/>
    </source>
</evidence>
<keyword evidence="7" id="KW-1185">Reference proteome</keyword>
<dbReference type="SUPFAM" id="SSF52540">
    <property type="entry name" value="P-loop containing nucleoside triphosphate hydrolases"/>
    <property type="match status" value="1"/>
</dbReference>
<dbReference type="PROSITE" id="PS50297">
    <property type="entry name" value="ANK_REP_REGION"/>
    <property type="match status" value="3"/>
</dbReference>
<dbReference type="Pfam" id="PF13857">
    <property type="entry name" value="Ank_5"/>
    <property type="match status" value="1"/>
</dbReference>
<dbReference type="GO" id="GO:0009116">
    <property type="term" value="P:nucleoside metabolic process"/>
    <property type="evidence" value="ECO:0007669"/>
    <property type="project" value="InterPro"/>
</dbReference>
<dbReference type="Pfam" id="PF00023">
    <property type="entry name" value="Ank"/>
    <property type="match status" value="2"/>
</dbReference>
<feature type="repeat" description="ANK" evidence="2">
    <location>
        <begin position="1197"/>
        <end position="1231"/>
    </location>
</feature>
<evidence type="ECO:0000313" key="7">
    <source>
        <dbReference type="Proteomes" id="UP000249402"/>
    </source>
</evidence>
<dbReference type="Gene3D" id="3.40.50.1580">
    <property type="entry name" value="Nucleoside phosphorylase domain"/>
    <property type="match status" value="1"/>
</dbReference>
<dbReference type="Pfam" id="PF01048">
    <property type="entry name" value="PNP_UDP_1"/>
    <property type="match status" value="1"/>
</dbReference>
<dbReference type="SUPFAM" id="SSF48403">
    <property type="entry name" value="Ankyrin repeat"/>
    <property type="match status" value="2"/>
</dbReference>
<dbReference type="InterPro" id="IPR053137">
    <property type="entry name" value="NLR-like"/>
</dbReference>
<keyword evidence="2" id="KW-0040">ANK repeat</keyword>
<dbReference type="OrthoDB" id="1577640at2759"/>
<dbReference type="RefSeq" id="XP_025578051.1">
    <property type="nucleotide sequence ID" value="XM_025717541.1"/>
</dbReference>
<dbReference type="GeneID" id="37222406"/>
<dbReference type="Pfam" id="PF24883">
    <property type="entry name" value="NPHP3_N"/>
    <property type="match status" value="1"/>
</dbReference>
<dbReference type="SUPFAM" id="SSF53167">
    <property type="entry name" value="Purine and uridine phosphorylases"/>
    <property type="match status" value="1"/>
</dbReference>
<name>A0A395HBY2_9EURO</name>
<protein>
    <submittedName>
        <fullName evidence="6">Uncharacterized protein</fullName>
    </submittedName>
</protein>
<feature type="repeat" description="ANK" evidence="2">
    <location>
        <begin position="981"/>
        <end position="1013"/>
    </location>
</feature>